<dbReference type="GO" id="GO:0008168">
    <property type="term" value="F:methyltransferase activity"/>
    <property type="evidence" value="ECO:0007669"/>
    <property type="project" value="UniProtKB-KW"/>
</dbReference>
<accession>A0A2T4ZDD4</accession>
<dbReference type="Pfam" id="PF13649">
    <property type="entry name" value="Methyltransf_25"/>
    <property type="match status" value="1"/>
</dbReference>
<dbReference type="RefSeq" id="WP_170105455.1">
    <property type="nucleotide sequence ID" value="NZ_PZZP01000001.1"/>
</dbReference>
<dbReference type="InterPro" id="IPR041698">
    <property type="entry name" value="Methyltransf_25"/>
</dbReference>
<dbReference type="GO" id="GO:0032259">
    <property type="term" value="P:methylation"/>
    <property type="evidence" value="ECO:0007669"/>
    <property type="project" value="UniProtKB-KW"/>
</dbReference>
<dbReference type="EMBL" id="PZZP01000001">
    <property type="protein sequence ID" value="PTM59904.1"/>
    <property type="molecule type" value="Genomic_DNA"/>
</dbReference>
<reference evidence="2 3" key="1">
    <citation type="submission" date="2018-04" db="EMBL/GenBank/DDBJ databases">
        <title>Genomic Encyclopedia of Archaeal and Bacterial Type Strains, Phase II (KMG-II): from individual species to whole genera.</title>
        <authorList>
            <person name="Goeker M."/>
        </authorList>
    </citation>
    <scope>NUCLEOTIDE SEQUENCE [LARGE SCALE GENOMIC DNA]</scope>
    <source>
        <strain evidence="2 3">DSM 45169</strain>
    </source>
</reference>
<keyword evidence="2" id="KW-0808">Transferase</keyword>
<protein>
    <submittedName>
        <fullName evidence="2">Methyltransferase family protein</fullName>
    </submittedName>
</protein>
<proteinExistence type="predicted"/>
<name>A0A2T4ZDD4_9BACL</name>
<evidence type="ECO:0000259" key="1">
    <source>
        <dbReference type="Pfam" id="PF13649"/>
    </source>
</evidence>
<dbReference type="InterPro" id="IPR029063">
    <property type="entry name" value="SAM-dependent_MTases_sf"/>
</dbReference>
<gene>
    <name evidence="2" type="ORF">C8J48_2541</name>
</gene>
<comment type="caution">
    <text evidence="2">The sequence shown here is derived from an EMBL/GenBank/DDBJ whole genome shotgun (WGS) entry which is preliminary data.</text>
</comment>
<dbReference type="SUPFAM" id="SSF53335">
    <property type="entry name" value="S-adenosyl-L-methionine-dependent methyltransferases"/>
    <property type="match status" value="1"/>
</dbReference>
<dbReference type="Gene3D" id="3.40.50.150">
    <property type="entry name" value="Vaccinia Virus protein VP39"/>
    <property type="match status" value="1"/>
</dbReference>
<organism evidence="2 3">
    <name type="scientific">Desmospora activa DSM 45169</name>
    <dbReference type="NCBI Taxonomy" id="1121389"/>
    <lineage>
        <taxon>Bacteria</taxon>
        <taxon>Bacillati</taxon>
        <taxon>Bacillota</taxon>
        <taxon>Bacilli</taxon>
        <taxon>Bacillales</taxon>
        <taxon>Thermoactinomycetaceae</taxon>
        <taxon>Desmospora</taxon>
    </lineage>
</organism>
<evidence type="ECO:0000313" key="2">
    <source>
        <dbReference type="EMBL" id="PTM59904.1"/>
    </source>
</evidence>
<dbReference type="CDD" id="cd02440">
    <property type="entry name" value="AdoMet_MTases"/>
    <property type="match status" value="1"/>
</dbReference>
<evidence type="ECO:0000313" key="3">
    <source>
        <dbReference type="Proteomes" id="UP000241639"/>
    </source>
</evidence>
<sequence length="176" mass="19498">MLTLDRHRWAAEILAPAPSDHLLEIGCGHGAVVSLICKNLCNGTITAIERSETMIYMAKKLNVPYQEAGKVRFLTASFHEADLGQSRFNKIFAVNVNLFWMKAARELEIIQERLLPGGAVYLFNQPPIASKISHIAEHTRKNLLNAGFAVRPIVIGEQKPVPVVCVIGERKDEGRG</sequence>
<feature type="domain" description="Methyltransferase" evidence="1">
    <location>
        <begin position="23"/>
        <end position="118"/>
    </location>
</feature>
<dbReference type="AlphaFoldDB" id="A0A2T4ZDD4"/>
<dbReference type="Proteomes" id="UP000241639">
    <property type="component" value="Unassembled WGS sequence"/>
</dbReference>
<keyword evidence="2" id="KW-0489">Methyltransferase</keyword>
<keyword evidence="3" id="KW-1185">Reference proteome</keyword>